<dbReference type="InterPro" id="IPR057135">
    <property type="entry name" value="At4g27190-like_LRR"/>
</dbReference>
<evidence type="ECO:0000256" key="2">
    <source>
        <dbReference type="ARBA" id="ARBA00022614"/>
    </source>
</evidence>
<protein>
    <submittedName>
        <fullName evidence="11">Uncharacterized protein</fullName>
    </submittedName>
</protein>
<keyword evidence="2" id="KW-0433">Leucine-rich repeat</keyword>
<keyword evidence="4" id="KW-0547">Nucleotide-binding</keyword>
<dbReference type="Proteomes" id="UP001054252">
    <property type="component" value="Unassembled WGS sequence"/>
</dbReference>
<evidence type="ECO:0000256" key="5">
    <source>
        <dbReference type="ARBA" id="ARBA00022821"/>
    </source>
</evidence>
<proteinExistence type="inferred from homology"/>
<dbReference type="EMBL" id="BPVZ01000204">
    <property type="protein sequence ID" value="GKV46165.1"/>
    <property type="molecule type" value="Genomic_DNA"/>
</dbReference>
<dbReference type="Pfam" id="PF23247">
    <property type="entry name" value="LRR_RPS2"/>
    <property type="match status" value="1"/>
</dbReference>
<dbReference type="Gene3D" id="3.80.10.10">
    <property type="entry name" value="Ribonuclease Inhibitor"/>
    <property type="match status" value="2"/>
</dbReference>
<dbReference type="FunFam" id="1.10.10.10:FF:000322">
    <property type="entry name" value="Probable disease resistance protein At1g63360"/>
    <property type="match status" value="1"/>
</dbReference>
<keyword evidence="3" id="KW-0677">Repeat</keyword>
<gene>
    <name evidence="11" type="ORF">SLEP1_g53174</name>
</gene>
<evidence type="ECO:0000256" key="7">
    <source>
        <dbReference type="SAM" id="Coils"/>
    </source>
</evidence>
<dbReference type="Gene3D" id="3.40.50.300">
    <property type="entry name" value="P-loop containing nucleotide triphosphate hydrolases"/>
    <property type="match status" value="1"/>
</dbReference>
<dbReference type="SUPFAM" id="SSF52540">
    <property type="entry name" value="P-loop containing nucleoside triphosphate hydrolases"/>
    <property type="match status" value="1"/>
</dbReference>
<organism evidence="11 12">
    <name type="scientific">Rubroshorea leprosula</name>
    <dbReference type="NCBI Taxonomy" id="152421"/>
    <lineage>
        <taxon>Eukaryota</taxon>
        <taxon>Viridiplantae</taxon>
        <taxon>Streptophyta</taxon>
        <taxon>Embryophyta</taxon>
        <taxon>Tracheophyta</taxon>
        <taxon>Spermatophyta</taxon>
        <taxon>Magnoliopsida</taxon>
        <taxon>eudicotyledons</taxon>
        <taxon>Gunneridae</taxon>
        <taxon>Pentapetalae</taxon>
        <taxon>rosids</taxon>
        <taxon>malvids</taxon>
        <taxon>Malvales</taxon>
        <taxon>Dipterocarpaceae</taxon>
        <taxon>Rubroshorea</taxon>
    </lineage>
</organism>
<dbReference type="InterPro" id="IPR027417">
    <property type="entry name" value="P-loop_NTPase"/>
</dbReference>
<dbReference type="Gene3D" id="1.10.8.430">
    <property type="entry name" value="Helical domain of apoptotic protease-activating factors"/>
    <property type="match status" value="1"/>
</dbReference>
<keyword evidence="5" id="KW-0611">Plant defense</keyword>
<evidence type="ECO:0000256" key="1">
    <source>
        <dbReference type="ARBA" id="ARBA00008894"/>
    </source>
</evidence>
<feature type="domain" description="NB-ARC" evidence="8">
    <location>
        <begin position="141"/>
        <end position="303"/>
    </location>
</feature>
<dbReference type="InterPro" id="IPR042197">
    <property type="entry name" value="Apaf_helical"/>
</dbReference>
<evidence type="ECO:0000256" key="4">
    <source>
        <dbReference type="ARBA" id="ARBA00022741"/>
    </source>
</evidence>
<feature type="coiled-coil region" evidence="7">
    <location>
        <begin position="19"/>
        <end position="46"/>
    </location>
</feature>
<feature type="domain" description="Disease resistance protein winged helix" evidence="10">
    <location>
        <begin position="392"/>
        <end position="461"/>
    </location>
</feature>
<dbReference type="FunFam" id="3.40.50.300:FF:001091">
    <property type="entry name" value="Probable disease resistance protein At1g61300"/>
    <property type="match status" value="1"/>
</dbReference>
<dbReference type="InterPro" id="IPR002182">
    <property type="entry name" value="NB-ARC"/>
</dbReference>
<evidence type="ECO:0000256" key="6">
    <source>
        <dbReference type="ARBA" id="ARBA00022840"/>
    </source>
</evidence>
<dbReference type="GO" id="GO:0043531">
    <property type="term" value="F:ADP binding"/>
    <property type="evidence" value="ECO:0007669"/>
    <property type="project" value="InterPro"/>
</dbReference>
<keyword evidence="7" id="KW-0175">Coiled coil</keyword>
<evidence type="ECO:0000259" key="10">
    <source>
        <dbReference type="Pfam" id="PF23559"/>
    </source>
</evidence>
<feature type="domain" description="Disease resistance protein At4g27190-like leucine-rich repeats" evidence="9">
    <location>
        <begin position="823"/>
        <end position="933"/>
    </location>
</feature>
<dbReference type="PANTHER" id="PTHR33463:SF187">
    <property type="entry name" value="AND NB-ARC DOMAIN DISEASE RESISTANCE PROTEIN, PUTATIVE-RELATED"/>
    <property type="match status" value="1"/>
</dbReference>
<comment type="caution">
    <text evidence="11">The sequence shown here is derived from an EMBL/GenBank/DDBJ whole genome shotgun (WGS) entry which is preliminary data.</text>
</comment>
<dbReference type="InterPro" id="IPR032675">
    <property type="entry name" value="LRR_dom_sf"/>
</dbReference>
<evidence type="ECO:0000259" key="9">
    <source>
        <dbReference type="Pfam" id="PF23247"/>
    </source>
</evidence>
<comment type="similarity">
    <text evidence="1">Belongs to the disease resistance NB-LRR family.</text>
</comment>
<dbReference type="PANTHER" id="PTHR33463">
    <property type="entry name" value="NB-ARC DOMAIN-CONTAINING PROTEIN-RELATED"/>
    <property type="match status" value="1"/>
</dbReference>
<evidence type="ECO:0000256" key="3">
    <source>
        <dbReference type="ARBA" id="ARBA00022737"/>
    </source>
</evidence>
<dbReference type="Pfam" id="PF23559">
    <property type="entry name" value="WHD_DRP"/>
    <property type="match status" value="1"/>
</dbReference>
<dbReference type="InterPro" id="IPR050905">
    <property type="entry name" value="Plant_NBS-LRR"/>
</dbReference>
<dbReference type="Gene3D" id="1.10.10.10">
    <property type="entry name" value="Winged helix-like DNA-binding domain superfamily/Winged helix DNA-binding domain"/>
    <property type="match status" value="1"/>
</dbReference>
<reference evidence="11 12" key="1">
    <citation type="journal article" date="2021" name="Commun. Biol.">
        <title>The genome of Shorea leprosula (Dipterocarpaceae) highlights the ecological relevance of drought in aseasonal tropical rainforests.</title>
        <authorList>
            <person name="Ng K.K.S."/>
            <person name="Kobayashi M.J."/>
            <person name="Fawcett J.A."/>
            <person name="Hatakeyama M."/>
            <person name="Paape T."/>
            <person name="Ng C.H."/>
            <person name="Ang C.C."/>
            <person name="Tnah L.H."/>
            <person name="Lee C.T."/>
            <person name="Nishiyama T."/>
            <person name="Sese J."/>
            <person name="O'Brien M.J."/>
            <person name="Copetti D."/>
            <person name="Mohd Noor M.I."/>
            <person name="Ong R.C."/>
            <person name="Putra M."/>
            <person name="Sireger I.Z."/>
            <person name="Indrioko S."/>
            <person name="Kosugi Y."/>
            <person name="Izuno A."/>
            <person name="Isagi Y."/>
            <person name="Lee S.L."/>
            <person name="Shimizu K.K."/>
        </authorList>
    </citation>
    <scope>NUCLEOTIDE SEQUENCE [LARGE SCALE GENOMIC DNA]</scope>
    <source>
        <strain evidence="11">214</strain>
    </source>
</reference>
<keyword evidence="6" id="KW-0067">ATP-binding</keyword>
<dbReference type="GO" id="GO:0005524">
    <property type="term" value="F:ATP binding"/>
    <property type="evidence" value="ECO:0007669"/>
    <property type="project" value="UniProtKB-KW"/>
</dbReference>
<dbReference type="SUPFAM" id="SSF52058">
    <property type="entry name" value="L domain-like"/>
    <property type="match status" value="1"/>
</dbReference>
<evidence type="ECO:0000259" key="8">
    <source>
        <dbReference type="Pfam" id="PF00931"/>
    </source>
</evidence>
<keyword evidence="12" id="KW-1185">Reference proteome</keyword>
<dbReference type="GO" id="GO:0006952">
    <property type="term" value="P:defense response"/>
    <property type="evidence" value="ECO:0007669"/>
    <property type="project" value="UniProtKB-KW"/>
</dbReference>
<dbReference type="PRINTS" id="PR00364">
    <property type="entry name" value="DISEASERSIST"/>
</dbReference>
<name>A0AAV5M8L6_9ROSI</name>
<evidence type="ECO:0000313" key="11">
    <source>
        <dbReference type="EMBL" id="GKV46165.1"/>
    </source>
</evidence>
<dbReference type="AlphaFoldDB" id="A0AAV5M8L6"/>
<dbReference type="InterPro" id="IPR058922">
    <property type="entry name" value="WHD_DRP"/>
</dbReference>
<sequence length="1006" mass="114697">MESIIGPVLGSVGEFVDCHINFQNDVNDLRKRVADLKRRRNDKVAELLIVDDSEKQVKEEVQGWLEDARRVIEIEMPDIEKEVQNVSNLSRGNLGRRVRQKIQDVREIYDRGSFPESLVIERPPPIGITLPTENMVGEVDVKEKIWEYLRSHEVGMIGVCGIGGVGKTTVMKHIHNELLNEATGFTKIIWVTVSQSLSVVKLQGNIAREMNKSLPEGRDELKRASRLQDIMKTVKYALILDDVWDKFTLHRVGIPEPTIENGCKIVITSRSIDVCNYLRCQIVKVPPLPQQESLNLFLDKVGHDILLIPNLENILKAMVAECAGLPLAIVVIAGSMRGVTDIREWRSALRQLCDCVAGTERDSEDRIFKRLKFSYDRLTNSSIQECFSYCSLYPEDWVIPKKDLIEDWICEGLVEKLGSRREMHDRGHEILNRLENNCLLEEDDVGDEEGVKMHDVVRDMALRVKSTGPSKFMVKAEMSLTEILEKDEWTEDLDKVSLMASEISDIPINMFPKCLMLSTLILHDNIKLKQIPECFLANMPLLKFLNLSYTGIEALPNSICSLKNLTALILRGCQSLERMPSLSKLKALKKLDLAEAGLCVAPEGIEMLENLEYLDLSAPKLKVLPRGKISKLFRLQYLRKYPIFSTDIRAEEVARLKKLECFEGIFDQQKDLNSFVSELNHFGRPNNYLLGVGVNNELVNEEGRYFGKFNNDVRFRKVALSYCKIGYEDELVLPDDLRNLLMGLCNTVADISIFLRNLTQLQTYELSDCKGIECVVSSSSSSSSSLTAMSNLKKLRLWFLPSLQDIVKVEKTTVLLAPTISPHIFSNLKHLMVWYCPKLKKLFPCELLQGQGLQNLEQIIVHNCESMEEIIGWEEEEVGHQTTTPILIPLPKLRILGLQILPKLKRIYPEGEVMACDSLNSIYISNCPKVKRIPLCLGRENGQPSLAAMKGIHIQNPKEWWESLEWENPDDKYVLLPFIKYIGDDYGHWVNIKYGSVEPYIFFDNF</sequence>
<dbReference type="InterPro" id="IPR036388">
    <property type="entry name" value="WH-like_DNA-bd_sf"/>
</dbReference>
<evidence type="ECO:0000313" key="12">
    <source>
        <dbReference type="Proteomes" id="UP001054252"/>
    </source>
</evidence>
<dbReference type="Pfam" id="PF00931">
    <property type="entry name" value="NB-ARC"/>
    <property type="match status" value="1"/>
</dbReference>
<accession>A0AAV5M8L6</accession>